<feature type="domain" description="Protein kinase" evidence="7">
    <location>
        <begin position="14"/>
        <end position="271"/>
    </location>
</feature>
<dbReference type="GO" id="GO:0005524">
    <property type="term" value="F:ATP binding"/>
    <property type="evidence" value="ECO:0007669"/>
    <property type="project" value="UniProtKB-KW"/>
</dbReference>
<gene>
    <name evidence="8" type="ORF">F6J89_10190</name>
</gene>
<dbReference type="SUPFAM" id="SSF56112">
    <property type="entry name" value="Protein kinase-like (PK-like)"/>
    <property type="match status" value="1"/>
</dbReference>
<dbReference type="SMART" id="SM00219">
    <property type="entry name" value="TyrKc"/>
    <property type="match status" value="1"/>
</dbReference>
<evidence type="ECO:0000256" key="1">
    <source>
        <dbReference type="ARBA" id="ARBA00012513"/>
    </source>
</evidence>
<keyword evidence="4 8" id="KW-0418">Kinase</keyword>
<organism evidence="8">
    <name type="scientific">Symploca sp. SIO1C4</name>
    <dbReference type="NCBI Taxonomy" id="2607765"/>
    <lineage>
        <taxon>Bacteria</taxon>
        <taxon>Bacillati</taxon>
        <taxon>Cyanobacteriota</taxon>
        <taxon>Cyanophyceae</taxon>
        <taxon>Coleofasciculales</taxon>
        <taxon>Coleofasciculaceae</taxon>
        <taxon>Symploca</taxon>
    </lineage>
</organism>
<evidence type="ECO:0000256" key="2">
    <source>
        <dbReference type="ARBA" id="ARBA00022679"/>
    </source>
</evidence>
<sequence length="452" mass="50730">MDLTTAKALRKGKYLLEQQLGNGIFNFTYRATDTESGQAVVIKTLAENLCQHADFKQFKHKFLELAQAFRQCQHPHLVKILDCFEERGRPYIVMEYIAGKTLAELMKASPLLEAKAFAYIHQIGNAVSVIHKSGLLHRDIRPENIIWCQARDCVILCEFGITCELTPGVMQTQANLLGAGYAPLEQYTPKRQRTQATDIYALAATLYFMLTGEPPLPAPVRRALHDHRGTSLFCQDSEQDIHKHGWAIQEATRYGLEIATHRRPQTVETWLSLLPGYQKILKPKVAVVETIPILERNRDSPFITLNNQKSTKKNRPLNLKTAHPAHPLPKMNESAAVEESLKQKNYHQAAINSVTLPKITKIPTTPTLESVSETSQQLSEPFTQKYADTTVKGQSQLPWQALLMTSAIAASAGMGFGFALRFHSTNRPGATLLHTEQSFPPRSDWSLSEPEL</sequence>
<dbReference type="InterPro" id="IPR011009">
    <property type="entry name" value="Kinase-like_dom_sf"/>
</dbReference>
<dbReference type="EMBL" id="JAAHFQ010000157">
    <property type="protein sequence ID" value="NER27986.1"/>
    <property type="molecule type" value="Genomic_DNA"/>
</dbReference>
<keyword evidence="2" id="KW-0808">Transferase</keyword>
<evidence type="ECO:0000259" key="7">
    <source>
        <dbReference type="PROSITE" id="PS50011"/>
    </source>
</evidence>
<dbReference type="AlphaFoldDB" id="A0A6B3N2Q9"/>
<keyword evidence="8" id="KW-0723">Serine/threonine-protein kinase</keyword>
<dbReference type="GO" id="GO:0004674">
    <property type="term" value="F:protein serine/threonine kinase activity"/>
    <property type="evidence" value="ECO:0007669"/>
    <property type="project" value="UniProtKB-KW"/>
</dbReference>
<evidence type="ECO:0000313" key="8">
    <source>
        <dbReference type="EMBL" id="NER27986.1"/>
    </source>
</evidence>
<evidence type="ECO:0000256" key="4">
    <source>
        <dbReference type="ARBA" id="ARBA00022777"/>
    </source>
</evidence>
<accession>A0A6B3N2Q9</accession>
<feature type="region of interest" description="Disordered" evidence="6">
    <location>
        <begin position="432"/>
        <end position="452"/>
    </location>
</feature>
<dbReference type="PANTHER" id="PTHR43289">
    <property type="entry name" value="MITOGEN-ACTIVATED PROTEIN KINASE KINASE KINASE 20-RELATED"/>
    <property type="match status" value="1"/>
</dbReference>
<feature type="region of interest" description="Disordered" evidence="6">
    <location>
        <begin position="306"/>
        <end position="328"/>
    </location>
</feature>
<dbReference type="EC" id="2.7.11.1" evidence="1"/>
<dbReference type="GO" id="GO:0004713">
    <property type="term" value="F:protein tyrosine kinase activity"/>
    <property type="evidence" value="ECO:0007669"/>
    <property type="project" value="InterPro"/>
</dbReference>
<dbReference type="InterPro" id="IPR000719">
    <property type="entry name" value="Prot_kinase_dom"/>
</dbReference>
<dbReference type="PROSITE" id="PS50011">
    <property type="entry name" value="PROTEIN_KINASE_DOM"/>
    <property type="match status" value="1"/>
</dbReference>
<dbReference type="InterPro" id="IPR020635">
    <property type="entry name" value="Tyr_kinase_cat_dom"/>
</dbReference>
<comment type="caution">
    <text evidence="8">The sequence shown here is derived from an EMBL/GenBank/DDBJ whole genome shotgun (WGS) entry which is preliminary data.</text>
</comment>
<evidence type="ECO:0000256" key="6">
    <source>
        <dbReference type="SAM" id="MobiDB-lite"/>
    </source>
</evidence>
<dbReference type="Pfam" id="PF00069">
    <property type="entry name" value="Pkinase"/>
    <property type="match status" value="1"/>
</dbReference>
<dbReference type="CDD" id="cd14014">
    <property type="entry name" value="STKc_PknB_like"/>
    <property type="match status" value="1"/>
</dbReference>
<evidence type="ECO:0000256" key="3">
    <source>
        <dbReference type="ARBA" id="ARBA00022741"/>
    </source>
</evidence>
<evidence type="ECO:0000256" key="5">
    <source>
        <dbReference type="ARBA" id="ARBA00022840"/>
    </source>
</evidence>
<proteinExistence type="predicted"/>
<dbReference type="PANTHER" id="PTHR43289:SF6">
    <property type="entry name" value="SERINE_THREONINE-PROTEIN KINASE NEKL-3"/>
    <property type="match status" value="1"/>
</dbReference>
<reference evidence="8" key="1">
    <citation type="submission" date="2019-11" db="EMBL/GenBank/DDBJ databases">
        <title>Genomic insights into an expanded diversity of filamentous marine cyanobacteria reveals the extraordinary biosynthetic potential of Moorea and Okeania.</title>
        <authorList>
            <person name="Ferreira Leao T."/>
            <person name="Wang M."/>
            <person name="Moss N."/>
            <person name="Da Silva R."/>
            <person name="Sanders J."/>
            <person name="Nurk S."/>
            <person name="Gurevich A."/>
            <person name="Humphrey G."/>
            <person name="Reher R."/>
            <person name="Zhu Q."/>
            <person name="Belda-Ferre P."/>
            <person name="Glukhov E."/>
            <person name="Rex R."/>
            <person name="Dorrestein P.C."/>
            <person name="Knight R."/>
            <person name="Pevzner P."/>
            <person name="Gerwick W.H."/>
            <person name="Gerwick L."/>
        </authorList>
    </citation>
    <scope>NUCLEOTIDE SEQUENCE</scope>
    <source>
        <strain evidence="8">SIO1C4</strain>
    </source>
</reference>
<name>A0A6B3N2Q9_9CYAN</name>
<keyword evidence="3" id="KW-0547">Nucleotide-binding</keyword>
<keyword evidence="5" id="KW-0067">ATP-binding</keyword>
<protein>
    <recommendedName>
        <fullName evidence="1">non-specific serine/threonine protein kinase</fullName>
        <ecNumber evidence="1">2.7.11.1</ecNumber>
    </recommendedName>
</protein>
<dbReference type="Gene3D" id="1.10.510.10">
    <property type="entry name" value="Transferase(Phosphotransferase) domain 1"/>
    <property type="match status" value="1"/>
</dbReference>